<evidence type="ECO:0000313" key="3">
    <source>
        <dbReference type="Ensembl" id="ENSCPOP00000019201.2"/>
    </source>
</evidence>
<dbReference type="PANTHER" id="PTHR22409:SF2">
    <property type="entry name" value="CHROMOSOME 19 OPEN READING FRAME 44"/>
    <property type="match status" value="1"/>
</dbReference>
<dbReference type="EMBL" id="AAKN02049174">
    <property type="status" value="NOT_ANNOTATED_CDS"/>
    <property type="molecule type" value="Genomic_DNA"/>
</dbReference>
<feature type="compositionally biased region" description="Polar residues" evidence="1">
    <location>
        <begin position="414"/>
        <end position="429"/>
    </location>
</feature>
<protein>
    <recommendedName>
        <fullName evidence="2">DUF4614 domain-containing protein</fullName>
    </recommendedName>
</protein>
<reference evidence="3" key="3">
    <citation type="submission" date="2025-09" db="UniProtKB">
        <authorList>
            <consortium name="Ensembl"/>
        </authorList>
    </citation>
    <scope>IDENTIFICATION</scope>
    <source>
        <strain evidence="3">2N</strain>
    </source>
</reference>
<feature type="compositionally biased region" description="Low complexity" evidence="1">
    <location>
        <begin position="375"/>
        <end position="386"/>
    </location>
</feature>
<feature type="region of interest" description="Disordered" evidence="1">
    <location>
        <begin position="168"/>
        <end position="331"/>
    </location>
</feature>
<organism evidence="3 4">
    <name type="scientific">Cavia porcellus</name>
    <name type="common">Guinea pig</name>
    <dbReference type="NCBI Taxonomy" id="10141"/>
    <lineage>
        <taxon>Eukaryota</taxon>
        <taxon>Metazoa</taxon>
        <taxon>Chordata</taxon>
        <taxon>Craniata</taxon>
        <taxon>Vertebrata</taxon>
        <taxon>Euteleostomi</taxon>
        <taxon>Mammalia</taxon>
        <taxon>Eutheria</taxon>
        <taxon>Euarchontoglires</taxon>
        <taxon>Glires</taxon>
        <taxon>Rodentia</taxon>
        <taxon>Hystricomorpha</taxon>
        <taxon>Caviidae</taxon>
        <taxon>Cavia</taxon>
    </lineage>
</organism>
<feature type="domain" description="DUF4614" evidence="2">
    <location>
        <begin position="424"/>
        <end position="584"/>
    </location>
</feature>
<feature type="compositionally biased region" description="Polar residues" evidence="1">
    <location>
        <begin position="288"/>
        <end position="303"/>
    </location>
</feature>
<dbReference type="eggNOG" id="ENOG502RMHR">
    <property type="taxonomic scope" value="Eukaryota"/>
</dbReference>
<dbReference type="InParanoid" id="H0W895"/>
<dbReference type="PANTHER" id="PTHR22409">
    <property type="entry name" value="CHROMOSOME 19 OPEN READING FRAME 44"/>
    <property type="match status" value="1"/>
</dbReference>
<dbReference type="Pfam" id="PF15391">
    <property type="entry name" value="DUF4614"/>
    <property type="match status" value="1"/>
</dbReference>
<dbReference type="Proteomes" id="UP000005447">
    <property type="component" value="Unassembled WGS sequence"/>
</dbReference>
<evidence type="ECO:0000256" key="1">
    <source>
        <dbReference type="SAM" id="MobiDB-lite"/>
    </source>
</evidence>
<dbReference type="GeneTree" id="ENSGT00390000002505"/>
<gene>
    <name evidence="3" type="primary">CUNH19orf44</name>
</gene>
<feature type="region of interest" description="Disordered" evidence="1">
    <location>
        <begin position="347"/>
        <end position="429"/>
    </location>
</feature>
<sequence>MDRVRTSSPGSPSDRLSRMASLREASFPGSGLFDLSSSSLDEPRMEDLGLLGFGSRPAQAATMASRFLKRERSAVAKHFSAPPGLRSAKLPAPTLGATGAQTRASVVLMKAAQMETKILGRAKARTTQGDAESEPETASEGPRRREEDVAGGGAASLTFQARTLEACTAESPAPGREGRRFLKTKGPAARDRAPQTPGNESAPKPRAPDSEAEKTPVLGSPAESSRAGPHSCVGLPSDKDQIWTRQIPPSVKPPPTWRPPLSGLHKVPQTHVPRDPTPHAALLPISSPLVQPVSSTEVHSQLASYPRRNIAGPGKEVASDTGDDDQDSDSLDDFRVNILSLDDLAAAVSDSNSGQKGAGALGEDSSGSSLTALAPTSPQPQSSGSPDVAISGPQDWGISPGSESKSESEVVEQLGSSVCSTKPESSSTAYSADFEPASWSSEAPDGMLNTVSCSTGTEPPTMSGQPQARLRARVTRREMAVQTLDATPASLWTEAIGLALGGTYVDPAPIVPHTVSTDALEALTAHSPALVALDDLLRQQLHLTQQFIQASRHLHTSLLQALDRDAFHYHSLEEARKYIQDHRPRLWSTVNAAQEAEES</sequence>
<reference evidence="4" key="1">
    <citation type="journal article" date="2011" name="Nature">
        <title>A high-resolution map of human evolutionary constraint using 29 mammals.</title>
        <authorList>
            <person name="Lindblad-Toh K."/>
            <person name="Garber M."/>
            <person name="Zuk O."/>
            <person name="Lin M.F."/>
            <person name="Parker B.J."/>
            <person name="Washietl S."/>
            <person name="Kheradpour P."/>
            <person name="Ernst J."/>
            <person name="Jordan G."/>
            <person name="Mauceli E."/>
            <person name="Ward L.D."/>
            <person name="Lowe C.B."/>
            <person name="Holloway A.K."/>
            <person name="Clamp M."/>
            <person name="Gnerre S."/>
            <person name="Alfoldi J."/>
            <person name="Beal K."/>
            <person name="Chang J."/>
            <person name="Clawson H."/>
            <person name="Cuff J."/>
            <person name="Di Palma F."/>
            <person name="Fitzgerald S."/>
            <person name="Flicek P."/>
            <person name="Guttman M."/>
            <person name="Hubisz M.J."/>
            <person name="Jaffe D.B."/>
            <person name="Jungreis I."/>
            <person name="Kent W.J."/>
            <person name="Kostka D."/>
            <person name="Lara M."/>
            <person name="Martins A.L."/>
            <person name="Massingham T."/>
            <person name="Moltke I."/>
            <person name="Raney B.J."/>
            <person name="Rasmussen M.D."/>
            <person name="Robinson J."/>
            <person name="Stark A."/>
            <person name="Vilella A.J."/>
            <person name="Wen J."/>
            <person name="Xie X."/>
            <person name="Zody M.C."/>
            <person name="Baldwin J."/>
            <person name="Bloom T."/>
            <person name="Chin C.W."/>
            <person name="Heiman D."/>
            <person name="Nicol R."/>
            <person name="Nusbaum C."/>
            <person name="Young S."/>
            <person name="Wilkinson J."/>
            <person name="Worley K.C."/>
            <person name="Kovar C.L."/>
            <person name="Muzny D.M."/>
            <person name="Gibbs R.A."/>
            <person name="Cree A."/>
            <person name="Dihn H.H."/>
            <person name="Fowler G."/>
            <person name="Jhangiani S."/>
            <person name="Joshi V."/>
            <person name="Lee S."/>
            <person name="Lewis L.R."/>
            <person name="Nazareth L.V."/>
            <person name="Okwuonu G."/>
            <person name="Santibanez J."/>
            <person name="Warren W.C."/>
            <person name="Mardis E.R."/>
            <person name="Weinstock G.M."/>
            <person name="Wilson R.K."/>
            <person name="Delehaunty K."/>
            <person name="Dooling D."/>
            <person name="Fronik C."/>
            <person name="Fulton L."/>
            <person name="Fulton B."/>
            <person name="Graves T."/>
            <person name="Minx P."/>
            <person name="Sodergren E."/>
            <person name="Birney E."/>
            <person name="Margulies E.H."/>
            <person name="Herrero J."/>
            <person name="Green E.D."/>
            <person name="Haussler D."/>
            <person name="Siepel A."/>
            <person name="Goldman N."/>
            <person name="Pollard K.S."/>
            <person name="Pedersen J.S."/>
            <person name="Lander E.S."/>
            <person name="Kellis M."/>
        </authorList>
    </citation>
    <scope>NUCLEOTIDE SEQUENCE [LARGE SCALE GENOMIC DNA]</scope>
    <source>
        <strain evidence="4">2N</strain>
    </source>
</reference>
<feature type="compositionally biased region" description="Acidic residues" evidence="1">
    <location>
        <begin position="321"/>
        <end position="331"/>
    </location>
</feature>
<dbReference type="Bgee" id="ENSCPOG00000021179">
    <property type="expression patterns" value="Expressed in testis and 13 other cell types or tissues"/>
</dbReference>
<dbReference type="OMA" id="DISLEDX"/>
<dbReference type="InterPro" id="IPR040120">
    <property type="entry name" value="C19orf44-like"/>
</dbReference>
<dbReference type="FunCoup" id="H0W895">
    <property type="interactions" value="70"/>
</dbReference>
<proteinExistence type="predicted"/>
<name>H0W895_CAVPO</name>
<evidence type="ECO:0000313" key="4">
    <source>
        <dbReference type="Proteomes" id="UP000005447"/>
    </source>
</evidence>
<feature type="region of interest" description="Disordered" evidence="1">
    <location>
        <begin position="121"/>
        <end position="151"/>
    </location>
</feature>
<dbReference type="Ensembl" id="ENSCPOT00000025054.2">
    <property type="protein sequence ID" value="ENSCPOP00000019201.2"/>
    <property type="gene ID" value="ENSCPOG00000021179.2"/>
</dbReference>
<dbReference type="InterPro" id="IPR027884">
    <property type="entry name" value="DUF4614"/>
</dbReference>
<dbReference type="HOGENOM" id="CLU_028158_0_0_1"/>
<reference evidence="3" key="2">
    <citation type="submission" date="2025-08" db="UniProtKB">
        <authorList>
            <consortium name="Ensembl"/>
        </authorList>
    </citation>
    <scope>IDENTIFICATION</scope>
    <source>
        <strain evidence="3">2N</strain>
    </source>
</reference>
<evidence type="ECO:0000259" key="2">
    <source>
        <dbReference type="Pfam" id="PF15391"/>
    </source>
</evidence>
<dbReference type="AlphaFoldDB" id="H0W895"/>
<keyword evidence="4" id="KW-1185">Reference proteome</keyword>
<accession>H0W895</accession>
<dbReference type="VEuPathDB" id="HostDB:ENSCPOG00000021179"/>